<evidence type="ECO:0000256" key="9">
    <source>
        <dbReference type="ARBA" id="ARBA00022833"/>
    </source>
</evidence>
<dbReference type="InterPro" id="IPR001841">
    <property type="entry name" value="Znf_RING"/>
</dbReference>
<dbReference type="EC" id="2.3.2.27" evidence="4"/>
<dbReference type="Pfam" id="PF21362">
    <property type="entry name" value="Sina_RING"/>
    <property type="match status" value="1"/>
</dbReference>
<dbReference type="Proteomes" id="UP001642540">
    <property type="component" value="Unassembled WGS sequence"/>
</dbReference>
<dbReference type="PROSITE" id="PS51081">
    <property type="entry name" value="ZF_SIAH"/>
    <property type="match status" value="1"/>
</dbReference>
<evidence type="ECO:0000313" key="14">
    <source>
        <dbReference type="Proteomes" id="UP001642540"/>
    </source>
</evidence>
<name>A0ABP1RLD5_9HEXA</name>
<dbReference type="InterPro" id="IPR004162">
    <property type="entry name" value="SINA-like_animal"/>
</dbReference>
<feature type="domain" description="RING-type" evidence="11">
    <location>
        <begin position="7"/>
        <end position="42"/>
    </location>
</feature>
<sequence>MENLRECPICLEIPEKDIYQCSQAHIICNLCITKLTECPQCRTNYGAKRIRCRVLEALLNDQMFECKFNEKGCRDVCRRSDISNHTNSCQFNPDRVPLCEMLGFRDCKFGLNIGSHSKFRSEIISHFINIHKKPYHQRGSHAISIEKFIRTFFLNLPGQTKHKGFFCSLTREETSPLFYVAFEINNTNEFLSLNSFHVWGKEEKKYEVEYSFVRTSISSSTSISTDPLIIRWTSNVCTLREVRNNRVKRCPIHLHIPWLTDINIGDNANDTFTITISQIT</sequence>
<dbReference type="PANTHER" id="PTHR45877">
    <property type="entry name" value="E3 UBIQUITIN-PROTEIN LIGASE SIAH2"/>
    <property type="match status" value="1"/>
</dbReference>
<comment type="similarity">
    <text evidence="3">Belongs to the SINA (Seven in absentia) family.</text>
</comment>
<feature type="domain" description="SIAH-type" evidence="12">
    <location>
        <begin position="61"/>
        <end position="132"/>
    </location>
</feature>
<evidence type="ECO:0000256" key="10">
    <source>
        <dbReference type="PROSITE-ProRule" id="PRU00455"/>
    </source>
</evidence>
<evidence type="ECO:0000256" key="3">
    <source>
        <dbReference type="ARBA" id="ARBA00009119"/>
    </source>
</evidence>
<evidence type="ECO:0000256" key="2">
    <source>
        <dbReference type="ARBA" id="ARBA00004906"/>
    </source>
</evidence>
<keyword evidence="7 10" id="KW-0863">Zinc-finger</keyword>
<evidence type="ECO:0000259" key="11">
    <source>
        <dbReference type="PROSITE" id="PS50089"/>
    </source>
</evidence>
<keyword evidence="9" id="KW-0862">Zinc</keyword>
<keyword evidence="14" id="KW-1185">Reference proteome</keyword>
<organism evidence="13 14">
    <name type="scientific">Orchesella dallaii</name>
    <dbReference type="NCBI Taxonomy" id="48710"/>
    <lineage>
        <taxon>Eukaryota</taxon>
        <taxon>Metazoa</taxon>
        <taxon>Ecdysozoa</taxon>
        <taxon>Arthropoda</taxon>
        <taxon>Hexapoda</taxon>
        <taxon>Collembola</taxon>
        <taxon>Entomobryomorpha</taxon>
        <taxon>Entomobryoidea</taxon>
        <taxon>Orchesellidae</taxon>
        <taxon>Orchesellinae</taxon>
        <taxon>Orchesella</taxon>
    </lineage>
</organism>
<evidence type="ECO:0000313" key="13">
    <source>
        <dbReference type="EMBL" id="CAL8130088.1"/>
    </source>
</evidence>
<reference evidence="13 14" key="1">
    <citation type="submission" date="2024-08" db="EMBL/GenBank/DDBJ databases">
        <authorList>
            <person name="Cucini C."/>
            <person name="Frati F."/>
        </authorList>
    </citation>
    <scope>NUCLEOTIDE SEQUENCE [LARGE SCALE GENOMIC DNA]</scope>
</reference>
<comment type="pathway">
    <text evidence="2">Protein modification; protein ubiquitination.</text>
</comment>
<dbReference type="EMBL" id="CAXLJM020000081">
    <property type="protein sequence ID" value="CAL8130088.1"/>
    <property type="molecule type" value="Genomic_DNA"/>
</dbReference>
<accession>A0ABP1RLD5</accession>
<gene>
    <name evidence="13" type="ORF">ODALV1_LOCUS23560</name>
</gene>
<dbReference type="PANTHER" id="PTHR45877:SF2">
    <property type="entry name" value="E3 UBIQUITIN-PROTEIN LIGASE SINA-RELATED"/>
    <property type="match status" value="1"/>
</dbReference>
<evidence type="ECO:0000256" key="8">
    <source>
        <dbReference type="ARBA" id="ARBA00022786"/>
    </source>
</evidence>
<evidence type="ECO:0000256" key="7">
    <source>
        <dbReference type="ARBA" id="ARBA00022771"/>
    </source>
</evidence>
<dbReference type="Gene3D" id="3.30.40.10">
    <property type="entry name" value="Zinc/RING finger domain, C3HC4 (zinc finger)"/>
    <property type="match status" value="2"/>
</dbReference>
<evidence type="ECO:0000259" key="12">
    <source>
        <dbReference type="PROSITE" id="PS51081"/>
    </source>
</evidence>
<dbReference type="InterPro" id="IPR049548">
    <property type="entry name" value="Sina-like_RING"/>
</dbReference>
<evidence type="ECO:0000256" key="5">
    <source>
        <dbReference type="ARBA" id="ARBA00022679"/>
    </source>
</evidence>
<dbReference type="InterPro" id="IPR013010">
    <property type="entry name" value="Znf_SIAH"/>
</dbReference>
<evidence type="ECO:0000256" key="4">
    <source>
        <dbReference type="ARBA" id="ARBA00012483"/>
    </source>
</evidence>
<evidence type="ECO:0000256" key="6">
    <source>
        <dbReference type="ARBA" id="ARBA00022723"/>
    </source>
</evidence>
<comment type="caution">
    <text evidence="13">The sequence shown here is derived from an EMBL/GenBank/DDBJ whole genome shotgun (WGS) entry which is preliminary data.</text>
</comment>
<keyword evidence="8" id="KW-0833">Ubl conjugation pathway</keyword>
<keyword evidence="5" id="KW-0808">Transferase</keyword>
<dbReference type="SUPFAM" id="SSF49599">
    <property type="entry name" value="TRAF domain-like"/>
    <property type="match status" value="1"/>
</dbReference>
<protein>
    <recommendedName>
        <fullName evidence="4">RING-type E3 ubiquitin transferase</fullName>
        <ecNumber evidence="4">2.3.2.27</ecNumber>
    </recommendedName>
</protein>
<evidence type="ECO:0000256" key="1">
    <source>
        <dbReference type="ARBA" id="ARBA00000900"/>
    </source>
</evidence>
<keyword evidence="6" id="KW-0479">Metal-binding</keyword>
<dbReference type="SUPFAM" id="SSF57850">
    <property type="entry name" value="RING/U-box"/>
    <property type="match status" value="1"/>
</dbReference>
<comment type="catalytic activity">
    <reaction evidence="1">
        <text>S-ubiquitinyl-[E2 ubiquitin-conjugating enzyme]-L-cysteine + [acceptor protein]-L-lysine = [E2 ubiquitin-conjugating enzyme]-L-cysteine + N(6)-ubiquitinyl-[acceptor protein]-L-lysine.</text>
        <dbReference type="EC" id="2.3.2.27"/>
    </reaction>
</comment>
<proteinExistence type="inferred from homology"/>
<dbReference type="InterPro" id="IPR013083">
    <property type="entry name" value="Znf_RING/FYVE/PHD"/>
</dbReference>
<dbReference type="PROSITE" id="PS50089">
    <property type="entry name" value="ZF_RING_2"/>
    <property type="match status" value="1"/>
</dbReference>